<dbReference type="Proteomes" id="UP000655225">
    <property type="component" value="Unassembled WGS sequence"/>
</dbReference>
<evidence type="ECO:0000313" key="23">
    <source>
        <dbReference type="EMBL" id="KAF8404325.1"/>
    </source>
</evidence>
<feature type="transmembrane region" description="Helical" evidence="20">
    <location>
        <begin position="624"/>
        <end position="644"/>
    </location>
</feature>
<evidence type="ECO:0000256" key="8">
    <source>
        <dbReference type="ARBA" id="ARBA00022679"/>
    </source>
</evidence>
<dbReference type="InterPro" id="IPR011009">
    <property type="entry name" value="Kinase-like_dom_sf"/>
</dbReference>
<dbReference type="PROSITE" id="PS00108">
    <property type="entry name" value="PROTEIN_KINASE_ST"/>
    <property type="match status" value="1"/>
</dbReference>
<feature type="binding site" evidence="19">
    <location>
        <position position="718"/>
    </location>
    <ligand>
        <name>ATP</name>
        <dbReference type="ChEBI" id="CHEBI:30616"/>
    </ligand>
</feature>
<evidence type="ECO:0000256" key="21">
    <source>
        <dbReference type="SAM" id="SignalP"/>
    </source>
</evidence>
<keyword evidence="14 19" id="KW-0067">ATP-binding</keyword>
<dbReference type="Gene3D" id="3.80.10.10">
    <property type="entry name" value="Ribonuclease Inhibitor"/>
    <property type="match status" value="4"/>
</dbReference>
<keyword evidence="16 20" id="KW-0472">Membrane</keyword>
<dbReference type="GO" id="GO:1905393">
    <property type="term" value="P:plant organ formation"/>
    <property type="evidence" value="ECO:0007669"/>
    <property type="project" value="UniProtKB-ARBA"/>
</dbReference>
<dbReference type="GO" id="GO:0004674">
    <property type="term" value="F:protein serine/threonine kinase activity"/>
    <property type="evidence" value="ECO:0007669"/>
    <property type="project" value="UniProtKB-KW"/>
</dbReference>
<dbReference type="InterPro" id="IPR013210">
    <property type="entry name" value="LRR_N_plant-typ"/>
</dbReference>
<evidence type="ECO:0000256" key="17">
    <source>
        <dbReference type="ARBA" id="ARBA00023170"/>
    </source>
</evidence>
<keyword evidence="15 20" id="KW-1133">Transmembrane helix</keyword>
<dbReference type="GO" id="GO:0048608">
    <property type="term" value="P:reproductive structure development"/>
    <property type="evidence" value="ECO:0007669"/>
    <property type="project" value="UniProtKB-ARBA"/>
</dbReference>
<evidence type="ECO:0000256" key="6">
    <source>
        <dbReference type="ARBA" id="ARBA00022553"/>
    </source>
</evidence>
<feature type="chain" id="PRO_5032885023" description="Protein kinase domain-containing protein" evidence="21">
    <location>
        <begin position="36"/>
        <end position="977"/>
    </location>
</feature>
<dbReference type="OMA" id="CDSLQRF"/>
<dbReference type="OrthoDB" id="676979at2759"/>
<evidence type="ECO:0000256" key="3">
    <source>
        <dbReference type="ARBA" id="ARBA00022473"/>
    </source>
</evidence>
<dbReference type="InterPro" id="IPR050647">
    <property type="entry name" value="Plant_LRR-RLKs"/>
</dbReference>
<evidence type="ECO:0000256" key="15">
    <source>
        <dbReference type="ARBA" id="ARBA00022989"/>
    </source>
</evidence>
<feature type="domain" description="Protein kinase" evidence="22">
    <location>
        <begin position="688"/>
        <end position="966"/>
    </location>
</feature>
<dbReference type="Pfam" id="PF08263">
    <property type="entry name" value="LRRNT_2"/>
    <property type="match status" value="1"/>
</dbReference>
<dbReference type="SMART" id="SM00220">
    <property type="entry name" value="S_TKc"/>
    <property type="match status" value="1"/>
</dbReference>
<dbReference type="GO" id="GO:0009791">
    <property type="term" value="P:post-embryonic development"/>
    <property type="evidence" value="ECO:0007669"/>
    <property type="project" value="UniProtKB-ARBA"/>
</dbReference>
<keyword evidence="7" id="KW-0433">Leucine-rich repeat</keyword>
<dbReference type="GO" id="GO:0048367">
    <property type="term" value="P:shoot system development"/>
    <property type="evidence" value="ECO:0007669"/>
    <property type="project" value="UniProtKB-ARBA"/>
</dbReference>
<dbReference type="Gene3D" id="3.30.200.20">
    <property type="entry name" value="Phosphorylase Kinase, domain 1"/>
    <property type="match status" value="1"/>
</dbReference>
<dbReference type="InterPro" id="IPR001611">
    <property type="entry name" value="Leu-rich_rpt"/>
</dbReference>
<evidence type="ECO:0000259" key="22">
    <source>
        <dbReference type="PROSITE" id="PS50011"/>
    </source>
</evidence>
<sequence>MTVSPSSSLPMANAFLSLYFLTTLFLIFLFPPSKALTVETQALLEFKKQLKDPLNYLESWKETVSPCDFVGISCNQVSGSVTRISLDNKSLSGELSPSISVLQSLSSLVLPSNAISGIVPSQLSNCSNLQVLNLTGNDFTGRLPDFSALRNLQVLDLSINYFSGQIPGWLGNLTGLVSLGLGENDFDEGEIPESLGNLKNLTWIFLAGSNLRGEVPESIFELKALETLDLSSNNLSGNFPKGITNLRNLNKIELFSNNFTGEIPPELANLTLLREIDISKNQMSGKLPAEIGHLKNLVVFQLFDNNFSGELPAGFGDLQHLVAFSIYRNNFSGNFPANFGRFSLLNSIDISENAFSGAFPRFLCENKMLQNLLALDNKFSGNFPDSYADCKSLQRFRISKNLLSGVISNGIWGLPDAKIIDFGDNGFSGEISSNIGISTSLSQLLLQNNKFSGELPLELGKLTLLEKLSVNKNNFSGKIPSQLGNLKQLTSLHLEENSLTESIPSELGKCARLVDLNLARNSLSSKIPDTFSLLSSLNSLNISQNKLSGLIPDKLWKLKLSSIDFSENQLSGKVPSDLLVMGGDQAFSGNKGLCIDKRFGSQMNSLLSVCNENHSHKNIIENKLFVVCIILSSLIVVFAGLLIVSYRNFKKNESDNENELQWENEKDPKWKLESFHQTEFDADEISNLDEENYIGSGGTGRVYRLDLKKTGGTVAVKKLCGGMEVKVLTAEMEILGKIRHRNILKLHACLMRGKSSFLVFEYMAIGNLFQALHREIKGGRPELDWIRRYKIALGAAKGIAYLHHDCSPAIIHRDIKSTNILLDEDYEPKIADFGIAKIAEESSGGSDSSCFAGTHGYIAPELAYSVKVTEKSDIYSFGVVLLELVTGRSPIEAEYGEGKDIVYWVLTHLNDREDVLKVLDCKVSDTVEDNMIKVLKVATLCTTKLPSLRPTMRDVVKMLVDADPCTISIADKNHDKY</sequence>
<proteinExistence type="inferred from homology"/>
<dbReference type="PANTHER" id="PTHR48056:SF20">
    <property type="entry name" value="PROTEIN KINASE DOMAIN-CONTAINING PROTEIN"/>
    <property type="match status" value="1"/>
</dbReference>
<dbReference type="Gene3D" id="1.10.510.10">
    <property type="entry name" value="Transferase(Phosphotransferase) domain 1"/>
    <property type="match status" value="1"/>
</dbReference>
<protein>
    <recommendedName>
        <fullName evidence="22">Protein kinase domain-containing protein</fullName>
    </recommendedName>
</protein>
<dbReference type="SMART" id="SM00369">
    <property type="entry name" value="LRR_TYP"/>
    <property type="match status" value="6"/>
</dbReference>
<dbReference type="EMBL" id="JABCRI010000006">
    <property type="protein sequence ID" value="KAF8404325.1"/>
    <property type="molecule type" value="Genomic_DNA"/>
</dbReference>
<evidence type="ECO:0000256" key="11">
    <source>
        <dbReference type="ARBA" id="ARBA00022737"/>
    </source>
</evidence>
<keyword evidence="24" id="KW-1185">Reference proteome</keyword>
<dbReference type="Pfam" id="PF13855">
    <property type="entry name" value="LRR_8"/>
    <property type="match status" value="1"/>
</dbReference>
<dbReference type="GO" id="GO:0005524">
    <property type="term" value="F:ATP binding"/>
    <property type="evidence" value="ECO:0007669"/>
    <property type="project" value="UniProtKB-UniRule"/>
</dbReference>
<accession>A0A834ZEV3</accession>
<keyword evidence="13" id="KW-0418">Kinase</keyword>
<dbReference type="PROSITE" id="PS00107">
    <property type="entry name" value="PROTEIN_KINASE_ATP"/>
    <property type="match status" value="1"/>
</dbReference>
<dbReference type="InterPro" id="IPR003591">
    <property type="entry name" value="Leu-rich_rpt_typical-subtyp"/>
</dbReference>
<dbReference type="InterPro" id="IPR017441">
    <property type="entry name" value="Protein_kinase_ATP_BS"/>
</dbReference>
<keyword evidence="11" id="KW-0677">Repeat</keyword>
<comment type="similarity">
    <text evidence="2">Belongs to the protein kinase superfamily. Ser/Thr protein kinase family.</text>
</comment>
<dbReference type="Pfam" id="PF00560">
    <property type="entry name" value="LRR_1"/>
    <property type="match status" value="2"/>
</dbReference>
<keyword evidence="8" id="KW-0808">Transferase</keyword>
<comment type="caution">
    <text evidence="23">The sequence shown here is derived from an EMBL/GenBank/DDBJ whole genome shotgun (WGS) entry which is preliminary data.</text>
</comment>
<dbReference type="SUPFAM" id="SSF56112">
    <property type="entry name" value="Protein kinase-like (PK-like)"/>
    <property type="match status" value="1"/>
</dbReference>
<dbReference type="InterPro" id="IPR055414">
    <property type="entry name" value="LRR_R13L4/SHOC2-like"/>
</dbReference>
<dbReference type="AlphaFoldDB" id="A0A834ZEV3"/>
<dbReference type="FunFam" id="3.80.10.10:FF:000590">
    <property type="entry name" value="Leucine-rich receptor-like protein kinase family protein"/>
    <property type="match status" value="1"/>
</dbReference>
<dbReference type="GO" id="GO:0005886">
    <property type="term" value="C:plasma membrane"/>
    <property type="evidence" value="ECO:0007669"/>
    <property type="project" value="UniProtKB-SubCell"/>
</dbReference>
<dbReference type="PANTHER" id="PTHR48056">
    <property type="entry name" value="LRR RECEPTOR-LIKE SERINE/THREONINE-PROTEIN KINASE-RELATED"/>
    <property type="match status" value="1"/>
</dbReference>
<dbReference type="PROSITE" id="PS50011">
    <property type="entry name" value="PROTEIN_KINASE_DOM"/>
    <property type="match status" value="1"/>
</dbReference>
<evidence type="ECO:0000256" key="1">
    <source>
        <dbReference type="ARBA" id="ARBA00004162"/>
    </source>
</evidence>
<keyword evidence="5" id="KW-0723">Serine/threonine-protein kinase</keyword>
<evidence type="ECO:0000256" key="13">
    <source>
        <dbReference type="ARBA" id="ARBA00022777"/>
    </source>
</evidence>
<evidence type="ECO:0000256" key="2">
    <source>
        <dbReference type="ARBA" id="ARBA00008684"/>
    </source>
</evidence>
<evidence type="ECO:0000256" key="5">
    <source>
        <dbReference type="ARBA" id="ARBA00022527"/>
    </source>
</evidence>
<evidence type="ECO:0000313" key="24">
    <source>
        <dbReference type="Proteomes" id="UP000655225"/>
    </source>
</evidence>
<dbReference type="Pfam" id="PF23598">
    <property type="entry name" value="LRR_14"/>
    <property type="match status" value="1"/>
</dbReference>
<keyword evidence="12 19" id="KW-0547">Nucleotide-binding</keyword>
<dbReference type="GO" id="GO:0033612">
    <property type="term" value="F:receptor serine/threonine kinase binding"/>
    <property type="evidence" value="ECO:0007669"/>
    <property type="project" value="TreeGrafter"/>
</dbReference>
<evidence type="ECO:0000256" key="10">
    <source>
        <dbReference type="ARBA" id="ARBA00022729"/>
    </source>
</evidence>
<evidence type="ECO:0000256" key="18">
    <source>
        <dbReference type="ARBA" id="ARBA00023180"/>
    </source>
</evidence>
<evidence type="ECO:0000256" key="16">
    <source>
        <dbReference type="ARBA" id="ARBA00023136"/>
    </source>
</evidence>
<dbReference type="FunFam" id="1.10.510.10:FF:000632">
    <property type="entry name" value="leucine-rich repeat receptor-like protein kinase TDR"/>
    <property type="match status" value="1"/>
</dbReference>
<dbReference type="SUPFAM" id="SSF52047">
    <property type="entry name" value="RNI-like"/>
    <property type="match status" value="1"/>
</dbReference>
<evidence type="ECO:0000256" key="14">
    <source>
        <dbReference type="ARBA" id="ARBA00022840"/>
    </source>
</evidence>
<keyword evidence="10 21" id="KW-0732">Signal</keyword>
<dbReference type="SUPFAM" id="SSF52058">
    <property type="entry name" value="L domain-like"/>
    <property type="match status" value="1"/>
</dbReference>
<organism evidence="23 24">
    <name type="scientific">Tetracentron sinense</name>
    <name type="common">Spur-leaf</name>
    <dbReference type="NCBI Taxonomy" id="13715"/>
    <lineage>
        <taxon>Eukaryota</taxon>
        <taxon>Viridiplantae</taxon>
        <taxon>Streptophyta</taxon>
        <taxon>Embryophyta</taxon>
        <taxon>Tracheophyta</taxon>
        <taxon>Spermatophyta</taxon>
        <taxon>Magnoliopsida</taxon>
        <taxon>Trochodendrales</taxon>
        <taxon>Trochodendraceae</taxon>
        <taxon>Tetracentron</taxon>
    </lineage>
</organism>
<gene>
    <name evidence="23" type="ORF">HHK36_009208</name>
</gene>
<keyword evidence="9 20" id="KW-0812">Transmembrane</keyword>
<dbReference type="InterPro" id="IPR008271">
    <property type="entry name" value="Ser/Thr_kinase_AS"/>
</dbReference>
<dbReference type="InterPro" id="IPR032675">
    <property type="entry name" value="LRR_dom_sf"/>
</dbReference>
<keyword evidence="17" id="KW-0675">Receptor</keyword>
<dbReference type="InterPro" id="IPR000719">
    <property type="entry name" value="Prot_kinase_dom"/>
</dbReference>
<keyword evidence="6" id="KW-0597">Phosphoprotein</keyword>
<dbReference type="FunFam" id="3.30.200.20:FF:000511">
    <property type="entry name" value="Leucine-rich receptor-like protein kinase family protein"/>
    <property type="match status" value="1"/>
</dbReference>
<comment type="subcellular location">
    <subcellularLocation>
        <location evidence="1">Cell membrane</location>
        <topology evidence="1">Single-pass membrane protein</topology>
    </subcellularLocation>
</comment>
<reference evidence="23 24" key="1">
    <citation type="submission" date="2020-04" db="EMBL/GenBank/DDBJ databases">
        <title>Plant Genome Project.</title>
        <authorList>
            <person name="Zhang R.-G."/>
        </authorList>
    </citation>
    <scope>NUCLEOTIDE SEQUENCE [LARGE SCALE GENOMIC DNA]</scope>
    <source>
        <strain evidence="23">YNK0</strain>
        <tissue evidence="23">Leaf</tissue>
    </source>
</reference>
<evidence type="ECO:0000256" key="20">
    <source>
        <dbReference type="SAM" id="Phobius"/>
    </source>
</evidence>
<evidence type="ECO:0000256" key="9">
    <source>
        <dbReference type="ARBA" id="ARBA00022692"/>
    </source>
</evidence>
<evidence type="ECO:0000256" key="7">
    <source>
        <dbReference type="ARBA" id="ARBA00022614"/>
    </source>
</evidence>
<keyword evidence="4" id="KW-1003">Cell membrane</keyword>
<dbReference type="FunFam" id="3.80.10.10:FF:000215">
    <property type="entry name" value="Receptor-like protein kinase HSL1"/>
    <property type="match status" value="1"/>
</dbReference>
<keyword evidence="18" id="KW-0325">Glycoprotein</keyword>
<feature type="signal peptide" evidence="21">
    <location>
        <begin position="1"/>
        <end position="35"/>
    </location>
</feature>
<evidence type="ECO:0000256" key="4">
    <source>
        <dbReference type="ARBA" id="ARBA00022475"/>
    </source>
</evidence>
<name>A0A834ZEV3_TETSI</name>
<dbReference type="Pfam" id="PF00069">
    <property type="entry name" value="Pkinase"/>
    <property type="match status" value="1"/>
</dbReference>
<evidence type="ECO:0000256" key="12">
    <source>
        <dbReference type="ARBA" id="ARBA00022741"/>
    </source>
</evidence>
<dbReference type="FunFam" id="3.80.10.10:FF:000234">
    <property type="entry name" value="Probable inactive receptor kinase RLK902"/>
    <property type="match status" value="1"/>
</dbReference>
<evidence type="ECO:0000256" key="19">
    <source>
        <dbReference type="PROSITE-ProRule" id="PRU10141"/>
    </source>
</evidence>
<keyword evidence="3" id="KW-0217">Developmental protein</keyword>
<dbReference type="PRINTS" id="PR00019">
    <property type="entry name" value="LEURICHRPT"/>
</dbReference>